<evidence type="ECO:0000313" key="2">
    <source>
        <dbReference type="EMBL" id="MFC3153331.1"/>
    </source>
</evidence>
<protein>
    <submittedName>
        <fullName evidence="2">Uncharacterized protein</fullName>
    </submittedName>
</protein>
<evidence type="ECO:0000313" key="3">
    <source>
        <dbReference type="Proteomes" id="UP001595476"/>
    </source>
</evidence>
<organism evidence="2 3">
    <name type="scientific">Litoribrevibacter euphylliae</name>
    <dbReference type="NCBI Taxonomy" id="1834034"/>
    <lineage>
        <taxon>Bacteria</taxon>
        <taxon>Pseudomonadati</taxon>
        <taxon>Pseudomonadota</taxon>
        <taxon>Gammaproteobacteria</taxon>
        <taxon>Oceanospirillales</taxon>
        <taxon>Oceanospirillaceae</taxon>
        <taxon>Litoribrevibacter</taxon>
    </lineage>
</organism>
<dbReference type="RefSeq" id="WP_386723252.1">
    <property type="nucleotide sequence ID" value="NZ_JBHRSZ010000009.1"/>
</dbReference>
<name>A0ABV7HKG2_9GAMM</name>
<dbReference type="EMBL" id="JBHRSZ010000009">
    <property type="protein sequence ID" value="MFC3153331.1"/>
    <property type="molecule type" value="Genomic_DNA"/>
</dbReference>
<evidence type="ECO:0000256" key="1">
    <source>
        <dbReference type="SAM" id="Phobius"/>
    </source>
</evidence>
<keyword evidence="1" id="KW-0812">Transmembrane</keyword>
<gene>
    <name evidence="2" type="ORF">ACFOEK_19985</name>
</gene>
<reference evidence="3" key="1">
    <citation type="journal article" date="2019" name="Int. J. Syst. Evol. Microbiol.">
        <title>The Global Catalogue of Microorganisms (GCM) 10K type strain sequencing project: providing services to taxonomists for standard genome sequencing and annotation.</title>
        <authorList>
            <consortium name="The Broad Institute Genomics Platform"/>
            <consortium name="The Broad Institute Genome Sequencing Center for Infectious Disease"/>
            <person name="Wu L."/>
            <person name="Ma J."/>
        </authorList>
    </citation>
    <scope>NUCLEOTIDE SEQUENCE [LARGE SCALE GENOMIC DNA]</scope>
    <source>
        <strain evidence="3">KCTC 52438</strain>
    </source>
</reference>
<accession>A0ABV7HKG2</accession>
<dbReference type="Proteomes" id="UP001595476">
    <property type="component" value="Unassembled WGS sequence"/>
</dbReference>
<proteinExistence type="predicted"/>
<keyword evidence="3" id="KW-1185">Reference proteome</keyword>
<sequence length="109" mass="12019">MDNILSNIPLLIFFGFMGFVLWSMFSKTGKGRMLGGKIVHTANDEIIQTQGMNKTAIRAHLIETKSGSKHVGIELSDNAKLAASMRPIKLTKQEAESLINMIQEVADKT</sequence>
<comment type="caution">
    <text evidence="2">The sequence shown here is derived from an EMBL/GenBank/DDBJ whole genome shotgun (WGS) entry which is preliminary data.</text>
</comment>
<keyword evidence="1" id="KW-1133">Transmembrane helix</keyword>
<keyword evidence="1" id="KW-0472">Membrane</keyword>
<feature type="transmembrane region" description="Helical" evidence="1">
    <location>
        <begin position="6"/>
        <end position="25"/>
    </location>
</feature>